<gene>
    <name evidence="3" type="ORF">GRQ65_14450</name>
</gene>
<evidence type="ECO:0000256" key="1">
    <source>
        <dbReference type="SAM" id="MobiDB-lite"/>
    </source>
</evidence>
<keyword evidence="2" id="KW-0812">Transmembrane</keyword>
<feature type="transmembrane region" description="Helical" evidence="2">
    <location>
        <begin position="37"/>
        <end position="56"/>
    </location>
</feature>
<protein>
    <submittedName>
        <fullName evidence="3">Cellulose synthase</fullName>
    </submittedName>
</protein>
<keyword evidence="2" id="KW-0472">Membrane</keyword>
<keyword evidence="4" id="KW-1185">Reference proteome</keyword>
<proteinExistence type="predicted"/>
<keyword evidence="2" id="KW-1133">Transmembrane helix</keyword>
<dbReference type="AlphaFoldDB" id="A0A6L7EXY3"/>
<feature type="transmembrane region" description="Helical" evidence="2">
    <location>
        <begin position="6"/>
        <end position="25"/>
    </location>
</feature>
<evidence type="ECO:0000313" key="3">
    <source>
        <dbReference type="EMBL" id="MXG90746.1"/>
    </source>
</evidence>
<sequence length="149" mass="15297">MDTVAWGALTLTLTAVGGLGTAWAFRRRSAVAGLRMLGLTLVPLGLLLTDSLRMVTRIVDAVGSWAGGLAWDPLTWIGLGVLGVAALCFVVAGGLRARELGGAPARPAARRTAQIPASRTPAPGAGGARDTAGDDMADIEALLRRRGIE</sequence>
<comment type="caution">
    <text evidence="3">The sequence shown here is derived from an EMBL/GenBank/DDBJ whole genome shotgun (WGS) entry which is preliminary data.</text>
</comment>
<evidence type="ECO:0000313" key="4">
    <source>
        <dbReference type="Proteomes" id="UP000473325"/>
    </source>
</evidence>
<name>A0A6L7EXY3_9ACTN</name>
<feature type="compositionally biased region" description="Low complexity" evidence="1">
    <location>
        <begin position="102"/>
        <end position="111"/>
    </location>
</feature>
<feature type="transmembrane region" description="Helical" evidence="2">
    <location>
        <begin position="76"/>
        <end position="95"/>
    </location>
</feature>
<dbReference type="RefSeq" id="WP_160878661.1">
    <property type="nucleotide sequence ID" value="NZ_WUEK01000008.1"/>
</dbReference>
<organism evidence="3 4">
    <name type="scientific">Nocardioides flavescens</name>
    <dbReference type="NCBI Taxonomy" id="2691959"/>
    <lineage>
        <taxon>Bacteria</taxon>
        <taxon>Bacillati</taxon>
        <taxon>Actinomycetota</taxon>
        <taxon>Actinomycetes</taxon>
        <taxon>Propionibacteriales</taxon>
        <taxon>Nocardioidaceae</taxon>
        <taxon>Nocardioides</taxon>
    </lineage>
</organism>
<accession>A0A6L7EXY3</accession>
<feature type="region of interest" description="Disordered" evidence="1">
    <location>
        <begin position="102"/>
        <end position="135"/>
    </location>
</feature>
<reference evidence="3 4" key="1">
    <citation type="submission" date="2019-12" db="EMBL/GenBank/DDBJ databases">
        <authorList>
            <person name="Kun Z."/>
        </authorList>
    </citation>
    <scope>NUCLEOTIDE SEQUENCE [LARGE SCALE GENOMIC DNA]</scope>
    <source>
        <strain evidence="3 4">YIM 123512</strain>
    </source>
</reference>
<dbReference type="EMBL" id="WUEK01000008">
    <property type="protein sequence ID" value="MXG90746.1"/>
    <property type="molecule type" value="Genomic_DNA"/>
</dbReference>
<evidence type="ECO:0000256" key="2">
    <source>
        <dbReference type="SAM" id="Phobius"/>
    </source>
</evidence>
<dbReference type="Proteomes" id="UP000473325">
    <property type="component" value="Unassembled WGS sequence"/>
</dbReference>